<organism evidence="4 5">
    <name type="scientific">Menidia menidia</name>
    <name type="common">Atlantic silverside</name>
    <dbReference type="NCBI Taxonomy" id="238744"/>
    <lineage>
        <taxon>Eukaryota</taxon>
        <taxon>Metazoa</taxon>
        <taxon>Chordata</taxon>
        <taxon>Craniata</taxon>
        <taxon>Vertebrata</taxon>
        <taxon>Euteleostomi</taxon>
        <taxon>Actinopterygii</taxon>
        <taxon>Neopterygii</taxon>
        <taxon>Teleostei</taxon>
        <taxon>Neoteleostei</taxon>
        <taxon>Acanthomorphata</taxon>
        <taxon>Ovalentaria</taxon>
        <taxon>Atherinomorphae</taxon>
        <taxon>Atheriniformes</taxon>
        <taxon>Atherinopsidae</taxon>
        <taxon>Menidiinae</taxon>
        <taxon>Menidia</taxon>
    </lineage>
</organism>
<dbReference type="AlphaFoldDB" id="A0A8S4AY93"/>
<dbReference type="GO" id="GO:0015031">
    <property type="term" value="P:protein transport"/>
    <property type="evidence" value="ECO:0007669"/>
    <property type="project" value="TreeGrafter"/>
</dbReference>
<evidence type="ECO:0000256" key="2">
    <source>
        <dbReference type="SAM" id="MobiDB-lite"/>
    </source>
</evidence>
<dbReference type="SUPFAM" id="SSF81296">
    <property type="entry name" value="E set domains"/>
    <property type="match status" value="2"/>
</dbReference>
<dbReference type="InterPro" id="IPR011022">
    <property type="entry name" value="Arrestin_C-like"/>
</dbReference>
<dbReference type="Proteomes" id="UP000677803">
    <property type="component" value="Unassembled WGS sequence"/>
</dbReference>
<keyword evidence="5" id="KW-1185">Reference proteome</keyword>
<protein>
    <submittedName>
        <fullName evidence="4">(Atlantic silverside) hypothetical protein</fullName>
    </submittedName>
</protein>
<dbReference type="PANTHER" id="PTHR11188">
    <property type="entry name" value="ARRESTIN DOMAIN CONTAINING PROTEIN"/>
    <property type="match status" value="1"/>
</dbReference>
<dbReference type="InterPro" id="IPR014756">
    <property type="entry name" value="Ig_E-set"/>
</dbReference>
<feature type="region of interest" description="Disordered" evidence="2">
    <location>
        <begin position="301"/>
        <end position="320"/>
    </location>
</feature>
<dbReference type="PANTHER" id="PTHR11188:SF135">
    <property type="entry name" value="ARRESTIN DOMAIN CONTAINING 3-LIKE-RELATED"/>
    <property type="match status" value="1"/>
</dbReference>
<dbReference type="OrthoDB" id="2333384at2759"/>
<gene>
    <name evidence="4" type="ORF">MMEN_LOCUS10518</name>
</gene>
<dbReference type="Pfam" id="PF00339">
    <property type="entry name" value="Arrestin_N"/>
    <property type="match status" value="1"/>
</dbReference>
<name>A0A8S4AY93_9TELE</name>
<evidence type="ECO:0000313" key="5">
    <source>
        <dbReference type="Proteomes" id="UP000677803"/>
    </source>
</evidence>
<dbReference type="GO" id="GO:0005886">
    <property type="term" value="C:plasma membrane"/>
    <property type="evidence" value="ECO:0007669"/>
    <property type="project" value="TreeGrafter"/>
</dbReference>
<accession>A0A8S4AY93</accession>
<dbReference type="GO" id="GO:0007399">
    <property type="term" value="P:nervous system development"/>
    <property type="evidence" value="ECO:0007669"/>
    <property type="project" value="UniProtKB-ARBA"/>
</dbReference>
<comment type="similarity">
    <text evidence="1">Belongs to the arrestin family.</text>
</comment>
<evidence type="ECO:0000256" key="1">
    <source>
        <dbReference type="ARBA" id="ARBA00005298"/>
    </source>
</evidence>
<reference evidence="4" key="1">
    <citation type="submission" date="2021-05" db="EMBL/GenBank/DDBJ databases">
        <authorList>
            <person name="Tigano A."/>
        </authorList>
    </citation>
    <scope>NUCLEOTIDE SEQUENCE</scope>
</reference>
<dbReference type="Gene3D" id="2.60.40.640">
    <property type="match status" value="2"/>
</dbReference>
<dbReference type="GO" id="GO:0005737">
    <property type="term" value="C:cytoplasm"/>
    <property type="evidence" value="ECO:0007669"/>
    <property type="project" value="TreeGrafter"/>
</dbReference>
<sequence length="320" mass="36168">MTVKHFSLEYNRADGKDTYSPGDAVSGKVTVVTSKEIKVQCLLVKAKGKSKVTWCEQDGEIPVVRSNKRNYFYFEHIILQDKNKGDGSEIIGPGRNVYPFSFDIPNNDMPSTYKGKWGEITYSLRARLTQSIWLVHKTKTKFPFQTKSEFPFASRSEMILIGLKEQQYATRISFGSGKVTINVTSEKLGLEQGEAMQVFLEVLNESARPVTPKFFLCEKQTFVAPTGRTVHTNDILFGMGDPVPPASRQVLTKVLSIPPGLPPTFYNCCMMKLEYQIKITLDAPLMKDPEVKLPLVILHGSHKPHQRKKERSTRFKKLTG</sequence>
<comment type="caution">
    <text evidence="4">The sequence shown here is derived from an EMBL/GenBank/DDBJ whole genome shotgun (WGS) entry which is preliminary data.</text>
</comment>
<evidence type="ECO:0000259" key="3">
    <source>
        <dbReference type="SMART" id="SM01017"/>
    </source>
</evidence>
<dbReference type="InterPro" id="IPR011021">
    <property type="entry name" value="Arrestin-like_N"/>
</dbReference>
<dbReference type="SMART" id="SM01017">
    <property type="entry name" value="Arrestin_C"/>
    <property type="match status" value="1"/>
</dbReference>
<dbReference type="Pfam" id="PF02752">
    <property type="entry name" value="Arrestin_C"/>
    <property type="match status" value="1"/>
</dbReference>
<dbReference type="InterPro" id="IPR014752">
    <property type="entry name" value="Arrestin-like_C"/>
</dbReference>
<feature type="domain" description="Arrestin C-terminal-like" evidence="3">
    <location>
        <begin position="175"/>
        <end position="305"/>
    </location>
</feature>
<evidence type="ECO:0000313" key="4">
    <source>
        <dbReference type="EMBL" id="CAG5922467.1"/>
    </source>
</evidence>
<dbReference type="InterPro" id="IPR050357">
    <property type="entry name" value="Arrestin_domain-protein"/>
</dbReference>
<proteinExistence type="inferred from homology"/>
<dbReference type="EMBL" id="CAJRST010011112">
    <property type="protein sequence ID" value="CAG5922467.1"/>
    <property type="molecule type" value="Genomic_DNA"/>
</dbReference>